<comment type="caution">
    <text evidence="17">The sequence shown here is derived from an EMBL/GenBank/DDBJ whole genome shotgun (WGS) entry which is preliminary data.</text>
</comment>
<dbReference type="SUPFAM" id="SSF63737">
    <property type="entry name" value="Leukotriene A4 hydrolase N-terminal domain"/>
    <property type="match status" value="1"/>
</dbReference>
<dbReference type="Pfam" id="PF11940">
    <property type="entry name" value="DUF3458"/>
    <property type="match status" value="1"/>
</dbReference>
<dbReference type="InterPro" id="IPR037144">
    <property type="entry name" value="Peptidase_M1_pepN_C_sf"/>
</dbReference>
<reference evidence="17 18" key="1">
    <citation type="journal article" date="2018" name="Front. Microbiol.">
        <title>Genome-Based Analysis Reveals the Taxonomy and Diversity of the Family Idiomarinaceae.</title>
        <authorList>
            <person name="Liu Y."/>
            <person name="Lai Q."/>
            <person name="Shao Z."/>
        </authorList>
    </citation>
    <scope>NUCLEOTIDE SEQUENCE [LARGE SCALE GENOMIC DNA]</scope>
    <source>
        <strain evidence="17 18">GBSy1</strain>
    </source>
</reference>
<evidence type="ECO:0000256" key="7">
    <source>
        <dbReference type="ARBA" id="ARBA00022670"/>
    </source>
</evidence>
<keyword evidence="9" id="KW-0378">Hydrolase</keyword>
<dbReference type="EC" id="3.4.11.2" evidence="4 12"/>
<evidence type="ECO:0000259" key="13">
    <source>
        <dbReference type="Pfam" id="PF01433"/>
    </source>
</evidence>
<gene>
    <name evidence="17" type="ORF">CWE12_01990</name>
</gene>
<dbReference type="InterPro" id="IPR027268">
    <property type="entry name" value="Peptidase_M4/M1_CTD_sf"/>
</dbReference>
<comment type="catalytic activity">
    <reaction evidence="1">
        <text>Release of an N-terminal amino acid, Xaa-|-Yaa- from a peptide, amide or arylamide. Xaa is preferably Ala, but may be most amino acids including Pro (slow action). When a terminal hydrophobic residue is followed by a prolyl residue, the two may be released as an intact Xaa-Pro dipeptide.</text>
        <dbReference type="EC" id="3.4.11.2"/>
    </reaction>
</comment>
<dbReference type="InterPro" id="IPR012779">
    <property type="entry name" value="Peptidase_M1_pepN"/>
</dbReference>
<evidence type="ECO:0000256" key="8">
    <source>
        <dbReference type="ARBA" id="ARBA00022723"/>
    </source>
</evidence>
<evidence type="ECO:0000256" key="2">
    <source>
        <dbReference type="ARBA" id="ARBA00001947"/>
    </source>
</evidence>
<dbReference type="InterPro" id="IPR001930">
    <property type="entry name" value="Peptidase_M1"/>
</dbReference>
<dbReference type="Proteomes" id="UP000287410">
    <property type="component" value="Unassembled WGS sequence"/>
</dbReference>
<dbReference type="Pfam" id="PF17900">
    <property type="entry name" value="Peptidase_M1_N"/>
    <property type="match status" value="1"/>
</dbReference>
<keyword evidence="8" id="KW-0479">Metal-binding</keyword>
<comment type="similarity">
    <text evidence="3">Belongs to the peptidase M1 family.</text>
</comment>
<feature type="domain" description="Peptidase M1 membrane alanine aminopeptidase" evidence="13">
    <location>
        <begin position="227"/>
        <end position="440"/>
    </location>
</feature>
<dbReference type="Gene3D" id="2.60.40.1840">
    <property type="match status" value="1"/>
</dbReference>
<dbReference type="Gene3D" id="1.25.50.10">
    <property type="entry name" value="Peptidase M1, alanyl aminopeptidase, C-terminal domain"/>
    <property type="match status" value="1"/>
</dbReference>
<dbReference type="NCBIfam" id="TIGR02414">
    <property type="entry name" value="pepN_proteo"/>
    <property type="match status" value="1"/>
</dbReference>
<dbReference type="CDD" id="cd09600">
    <property type="entry name" value="M1_APN"/>
    <property type="match status" value="1"/>
</dbReference>
<comment type="cofactor">
    <cofactor evidence="2">
        <name>Zn(2+)</name>
        <dbReference type="ChEBI" id="CHEBI:29105"/>
    </cofactor>
</comment>
<evidence type="ECO:0000256" key="3">
    <source>
        <dbReference type="ARBA" id="ARBA00010136"/>
    </source>
</evidence>
<evidence type="ECO:0000259" key="14">
    <source>
        <dbReference type="Pfam" id="PF11940"/>
    </source>
</evidence>
<dbReference type="Gene3D" id="3.30.2010.30">
    <property type="match status" value="1"/>
</dbReference>
<evidence type="ECO:0000256" key="12">
    <source>
        <dbReference type="NCBIfam" id="TIGR02414"/>
    </source>
</evidence>
<keyword evidence="7" id="KW-0645">Protease</keyword>
<feature type="domain" description="Aminopeptidase N-like N-terminal" evidence="16">
    <location>
        <begin position="24"/>
        <end position="188"/>
    </location>
</feature>
<evidence type="ECO:0000259" key="15">
    <source>
        <dbReference type="Pfam" id="PF17432"/>
    </source>
</evidence>
<dbReference type="Pfam" id="PF17432">
    <property type="entry name" value="DUF3458_C"/>
    <property type="match status" value="1"/>
</dbReference>
<proteinExistence type="inferred from homology"/>
<keyword evidence="6 17" id="KW-0031">Aminopeptidase</keyword>
<sequence length="868" mass="98264">MSKLPTAKYRLDYQAPDFLIDTVDLDIELDDHASTIRNVMRVRRNGQHQRPLVLDGENMQLQTVAVNGETLTNDEFQQTDAELTITGLPDECELSIETLVDPANNTALEGLYKSGGAFCTQCEAEGFRRITYYLDRPDVLAVFTTTLHADKSKFPYLLANGNPVAQGDEAQGRHFVTWHDPHPKPCYLFAVVAGDFDLLEDTFTTMEGRHVDLQLFVDKGNLGRATFAMESLKASMKWDEERFGLAYDLDIYMVVAVNFFNMGAMENKGLNVFNAKYVLADSRTATDQDFLNIESVIGHEYFHNWTGNRITCRDWFQLSLKEGLTVFRDQEFSGDMSMRPVHRINDVRIMRTHQFAEDSSPMAHPIRPDKVIEMNNFYTVTVYNKGAEVIRMMHTLLGETGFQAGMKLYVERHDGQAVTCEDFISAMEDANQIDFTQFRRWYEQAGTPTVRIKESYDEANQQYRLHCTQHTPATPGQPQKQPFHIPMRVQFYTEQGDAMQLQCAELNDDVISLQKEEQTFVFSGAASKPVTGFFAGFSAPVRIDAGYTEGQLLNLLAYSDDPFIGWDSAQQIYLRAIKSAVTNDSPLQLSGDAIEALQHQLTQPDRDPALLALLLQIPSEEAVSGEYEQIPVEAIHSACQQLKMQLATELKTTLWQTWKAFKPRGEYQFNADDIARRMLANTCLSYLALHPDAEIEHTLIDHFKADNLTDELAALQAVVMADHPCAADFIDQFAERWQGEALVMDKWLAVQAAAPHASTLAQVKALTGHAAFSYDNPNRVYALLATFTHNLAQLHRADGEGYRLVTEVIRRLNESNPQVASRLLSSLLQWKRFDQQRQDLLQAELQALRKLPNLANDLFEKVEQSLAE</sequence>
<dbReference type="InterPro" id="IPR035414">
    <property type="entry name" value="Peptidase_M1_pepN_Ig-like"/>
</dbReference>
<evidence type="ECO:0000256" key="6">
    <source>
        <dbReference type="ARBA" id="ARBA00022438"/>
    </source>
</evidence>
<dbReference type="PANTHER" id="PTHR46322">
    <property type="entry name" value="PUROMYCIN-SENSITIVE AMINOPEPTIDASE"/>
    <property type="match status" value="1"/>
</dbReference>
<organism evidence="17 18">
    <name type="scientific">Aliidiomarina sedimenti</name>
    <dbReference type="NCBI Taxonomy" id="1933879"/>
    <lineage>
        <taxon>Bacteria</taxon>
        <taxon>Pseudomonadati</taxon>
        <taxon>Pseudomonadota</taxon>
        <taxon>Gammaproteobacteria</taxon>
        <taxon>Alteromonadales</taxon>
        <taxon>Idiomarinaceae</taxon>
        <taxon>Aliidiomarina</taxon>
    </lineage>
</organism>
<accession>A0ABY0C222</accession>
<protein>
    <recommendedName>
        <fullName evidence="5 12">Aminopeptidase N</fullName>
        <ecNumber evidence="4 12">3.4.11.2</ecNumber>
    </recommendedName>
</protein>
<keyword evidence="10" id="KW-0862">Zinc</keyword>
<evidence type="ECO:0000259" key="16">
    <source>
        <dbReference type="Pfam" id="PF17900"/>
    </source>
</evidence>
<dbReference type="SUPFAM" id="SSF55486">
    <property type="entry name" value="Metalloproteases ('zincins'), catalytic domain"/>
    <property type="match status" value="1"/>
</dbReference>
<feature type="domain" description="Peptidase M1 alanyl aminopeptidase C-terminal" evidence="15">
    <location>
        <begin position="551"/>
        <end position="867"/>
    </location>
</feature>
<evidence type="ECO:0000313" key="18">
    <source>
        <dbReference type="Proteomes" id="UP000287410"/>
    </source>
</evidence>
<keyword evidence="18" id="KW-1185">Reference proteome</keyword>
<dbReference type="Gene3D" id="2.60.40.1730">
    <property type="entry name" value="tricorn interacting facor f3 domain"/>
    <property type="match status" value="1"/>
</dbReference>
<dbReference type="Gene3D" id="1.10.390.10">
    <property type="entry name" value="Neutral Protease Domain 2"/>
    <property type="match status" value="1"/>
</dbReference>
<dbReference type="Pfam" id="PF01433">
    <property type="entry name" value="Peptidase_M1"/>
    <property type="match status" value="1"/>
</dbReference>
<evidence type="ECO:0000256" key="10">
    <source>
        <dbReference type="ARBA" id="ARBA00022833"/>
    </source>
</evidence>
<evidence type="ECO:0000256" key="4">
    <source>
        <dbReference type="ARBA" id="ARBA00012564"/>
    </source>
</evidence>
<dbReference type="InterPro" id="IPR024601">
    <property type="entry name" value="Peptidase_M1_pepN_C"/>
</dbReference>
<dbReference type="GO" id="GO:0004177">
    <property type="term" value="F:aminopeptidase activity"/>
    <property type="evidence" value="ECO:0007669"/>
    <property type="project" value="UniProtKB-KW"/>
</dbReference>
<dbReference type="InterPro" id="IPR042097">
    <property type="entry name" value="Aminopeptidase_N-like_N_sf"/>
</dbReference>
<evidence type="ECO:0000256" key="1">
    <source>
        <dbReference type="ARBA" id="ARBA00000098"/>
    </source>
</evidence>
<dbReference type="InterPro" id="IPR045357">
    <property type="entry name" value="Aminopeptidase_N-like_N"/>
</dbReference>
<evidence type="ECO:0000313" key="17">
    <source>
        <dbReference type="EMBL" id="RUO31794.1"/>
    </source>
</evidence>
<keyword evidence="11" id="KW-0482">Metalloprotease</keyword>
<dbReference type="InterPro" id="IPR038438">
    <property type="entry name" value="PepN_Ig-like_sf"/>
</dbReference>
<evidence type="ECO:0000256" key="9">
    <source>
        <dbReference type="ARBA" id="ARBA00022801"/>
    </source>
</evidence>
<evidence type="ECO:0000256" key="5">
    <source>
        <dbReference type="ARBA" id="ARBA00015611"/>
    </source>
</evidence>
<feature type="domain" description="Peptidase M1 alanyl aminopeptidase Ig-like fold" evidence="14">
    <location>
        <begin position="446"/>
        <end position="544"/>
    </location>
</feature>
<name>A0ABY0C222_9GAMM</name>
<evidence type="ECO:0000256" key="11">
    <source>
        <dbReference type="ARBA" id="ARBA00023049"/>
    </source>
</evidence>
<dbReference type="PANTHER" id="PTHR46322:SF1">
    <property type="entry name" value="PUROMYCIN-SENSITIVE AMINOPEPTIDASE"/>
    <property type="match status" value="1"/>
</dbReference>
<dbReference type="EMBL" id="PIPN01000001">
    <property type="protein sequence ID" value="RUO31794.1"/>
    <property type="molecule type" value="Genomic_DNA"/>
</dbReference>
<dbReference type="PRINTS" id="PR00756">
    <property type="entry name" value="ALADIPTASE"/>
</dbReference>
<dbReference type="InterPro" id="IPR014782">
    <property type="entry name" value="Peptidase_M1_dom"/>
</dbReference>
<dbReference type="RefSeq" id="WP_126787975.1">
    <property type="nucleotide sequence ID" value="NZ_PIPN01000001.1"/>
</dbReference>